<dbReference type="Proteomes" id="UP000440732">
    <property type="component" value="Unassembled WGS sequence"/>
</dbReference>
<reference evidence="10 11" key="1">
    <citation type="submission" date="2018-08" db="EMBL/GenBank/DDBJ databases">
        <title>Genomic investigation of the strawberry pathogen Phytophthora fragariae indicates pathogenicity is determined by transcriptional variation in three key races.</title>
        <authorList>
            <person name="Adams T.M."/>
            <person name="Armitage A.D."/>
            <person name="Sobczyk M.K."/>
            <person name="Bates H.J."/>
            <person name="Dunwell J.M."/>
            <person name="Nellist C.F."/>
            <person name="Harrison R.J."/>
        </authorList>
    </citation>
    <scope>NUCLEOTIDE SEQUENCE [LARGE SCALE GENOMIC DNA]</scope>
    <source>
        <strain evidence="9 12">A4</strain>
        <strain evidence="8 13">BC-1</strain>
        <strain evidence="7 17">BC-23</strain>
        <strain evidence="6 11">NOV-27</strain>
        <strain evidence="5 14">NOV-5</strain>
        <strain evidence="3 15">NOV-71</strain>
        <strain evidence="1 10">NOV-9</strain>
        <strain evidence="4 18">ONT-3</strain>
        <strain evidence="2 16">SCRP245</strain>
    </source>
</reference>
<dbReference type="Proteomes" id="UP000440367">
    <property type="component" value="Unassembled WGS sequence"/>
</dbReference>
<dbReference type="Proteomes" id="UP000433483">
    <property type="component" value="Unassembled WGS sequence"/>
</dbReference>
<organism evidence="5 14">
    <name type="scientific">Phytophthora fragariae</name>
    <dbReference type="NCBI Taxonomy" id="53985"/>
    <lineage>
        <taxon>Eukaryota</taxon>
        <taxon>Sar</taxon>
        <taxon>Stramenopiles</taxon>
        <taxon>Oomycota</taxon>
        <taxon>Peronosporomycetes</taxon>
        <taxon>Peronosporales</taxon>
        <taxon>Peronosporaceae</taxon>
        <taxon>Phytophthora</taxon>
    </lineage>
</organism>
<dbReference type="Proteomes" id="UP000437068">
    <property type="component" value="Unassembled WGS sequence"/>
</dbReference>
<evidence type="ECO:0000313" key="2">
    <source>
        <dbReference type="EMBL" id="KAE8990395.1"/>
    </source>
</evidence>
<evidence type="ECO:0000313" key="5">
    <source>
        <dbReference type="EMBL" id="KAE9138268.1"/>
    </source>
</evidence>
<dbReference type="EMBL" id="QXGA01000856">
    <property type="protein sequence ID" value="KAE9138268.1"/>
    <property type="molecule type" value="Genomic_DNA"/>
</dbReference>
<evidence type="ECO:0000313" key="4">
    <source>
        <dbReference type="EMBL" id="KAE9101748.1"/>
    </source>
</evidence>
<evidence type="ECO:0000313" key="16">
    <source>
        <dbReference type="Proteomes" id="UP000460718"/>
    </source>
</evidence>
<dbReference type="AlphaFoldDB" id="A0A6A3TPJ0"/>
<protein>
    <submittedName>
        <fullName evidence="5">Uncharacterized protein</fullName>
    </submittedName>
</protein>
<evidence type="ECO:0000313" key="14">
    <source>
        <dbReference type="Proteomes" id="UP000440732"/>
    </source>
</evidence>
<evidence type="ECO:0000313" key="11">
    <source>
        <dbReference type="Proteomes" id="UP000433483"/>
    </source>
</evidence>
<sequence length="146" mass="16051">MFECKDLDSNIENYDQLELALEMAFDHRQGRKEKASRMTKMKKMRYLLVEAGAEDVLAGVAEVADKVVVLVDVVSEDVALVVVGIKVADVIVDVMMDEAEPTVGINLVVPAFTAMKQATMCVIVHFWANDLQPRIAAAHKCISALS</sequence>
<dbReference type="EMBL" id="QXGC01000877">
    <property type="protein sequence ID" value="KAE9217949.1"/>
    <property type="molecule type" value="Genomic_DNA"/>
</dbReference>
<dbReference type="EMBL" id="QXGB01000882">
    <property type="protein sequence ID" value="KAE9202024.1"/>
    <property type="molecule type" value="Genomic_DNA"/>
</dbReference>
<dbReference type="Proteomes" id="UP000488956">
    <property type="component" value="Unassembled WGS sequence"/>
</dbReference>
<evidence type="ECO:0000313" key="3">
    <source>
        <dbReference type="EMBL" id="KAE9101357.1"/>
    </source>
</evidence>
<comment type="caution">
    <text evidence="5">The sequence shown here is derived from an EMBL/GenBank/DDBJ whole genome shotgun (WGS) entry which is preliminary data.</text>
</comment>
<dbReference type="Proteomes" id="UP000429523">
    <property type="component" value="Unassembled WGS sequence"/>
</dbReference>
<dbReference type="EMBL" id="QXGD01000839">
    <property type="protein sequence ID" value="KAE9222789.1"/>
    <property type="molecule type" value="Genomic_DNA"/>
</dbReference>
<dbReference type="Proteomes" id="UP000441208">
    <property type="component" value="Unassembled WGS sequence"/>
</dbReference>
<evidence type="ECO:0000313" key="15">
    <source>
        <dbReference type="Proteomes" id="UP000441208"/>
    </source>
</evidence>
<dbReference type="EMBL" id="QXFW01001463">
    <property type="protein sequence ID" value="KAE8990395.1"/>
    <property type="molecule type" value="Genomic_DNA"/>
</dbReference>
<evidence type="ECO:0000313" key="12">
    <source>
        <dbReference type="Proteomes" id="UP000437068"/>
    </source>
</evidence>
<name>A0A6A3TPJ0_9STRA</name>
<dbReference type="Proteomes" id="UP000460718">
    <property type="component" value="Unassembled WGS sequence"/>
</dbReference>
<dbReference type="EMBL" id="QXGF01000309">
    <property type="protein sequence ID" value="KAE8942379.1"/>
    <property type="molecule type" value="Genomic_DNA"/>
</dbReference>
<dbReference type="EMBL" id="QXFZ01000916">
    <property type="protein sequence ID" value="KAE9101357.1"/>
    <property type="molecule type" value="Genomic_DNA"/>
</dbReference>
<dbReference type="EMBL" id="QXFX01000883">
    <property type="protein sequence ID" value="KAE9101748.1"/>
    <property type="molecule type" value="Genomic_DNA"/>
</dbReference>
<dbReference type="Proteomes" id="UP000476176">
    <property type="component" value="Unassembled WGS sequence"/>
</dbReference>
<evidence type="ECO:0000313" key="8">
    <source>
        <dbReference type="EMBL" id="KAE9222789.1"/>
    </source>
</evidence>
<accession>A0A6A3TPJ0</accession>
<evidence type="ECO:0000313" key="13">
    <source>
        <dbReference type="Proteomes" id="UP000440367"/>
    </source>
</evidence>
<proteinExistence type="predicted"/>
<gene>
    <name evidence="9" type="ORF">PF001_g13997</name>
    <name evidence="8" type="ORF">PF002_g15157</name>
    <name evidence="7" type="ORF">PF004_g14009</name>
    <name evidence="6" type="ORF">PF005_g14728</name>
    <name evidence="5" type="ORF">PF006_g13990</name>
    <name evidence="3" type="ORF">PF007_g15173</name>
    <name evidence="1" type="ORF">PF009_g7855</name>
    <name evidence="4" type="ORF">PF010_g14351</name>
    <name evidence="2" type="ORF">PF011_g18379</name>
</gene>
<evidence type="ECO:0000313" key="9">
    <source>
        <dbReference type="EMBL" id="KAE9302464.1"/>
    </source>
</evidence>
<evidence type="ECO:0000313" key="18">
    <source>
        <dbReference type="Proteomes" id="UP000488956"/>
    </source>
</evidence>
<evidence type="ECO:0000313" key="6">
    <source>
        <dbReference type="EMBL" id="KAE9202024.1"/>
    </source>
</evidence>
<dbReference type="EMBL" id="QXGE01000849">
    <property type="protein sequence ID" value="KAE9302464.1"/>
    <property type="molecule type" value="Genomic_DNA"/>
</dbReference>
<evidence type="ECO:0000313" key="1">
    <source>
        <dbReference type="EMBL" id="KAE8942379.1"/>
    </source>
</evidence>
<evidence type="ECO:0000313" key="17">
    <source>
        <dbReference type="Proteomes" id="UP000476176"/>
    </source>
</evidence>
<keyword evidence="11" id="KW-1185">Reference proteome</keyword>
<evidence type="ECO:0000313" key="7">
    <source>
        <dbReference type="EMBL" id="KAE9217949.1"/>
    </source>
</evidence>
<evidence type="ECO:0000313" key="10">
    <source>
        <dbReference type="Proteomes" id="UP000429523"/>
    </source>
</evidence>